<feature type="domain" description="Major facilitator superfamily (MFS) profile" evidence="7">
    <location>
        <begin position="55"/>
        <end position="516"/>
    </location>
</feature>
<evidence type="ECO:0000256" key="5">
    <source>
        <dbReference type="ARBA" id="ARBA00023136"/>
    </source>
</evidence>
<dbReference type="Gene3D" id="1.20.1250.20">
    <property type="entry name" value="MFS general substrate transporter like domains"/>
    <property type="match status" value="1"/>
</dbReference>
<keyword evidence="5 6" id="KW-0472">Membrane</keyword>
<feature type="transmembrane region" description="Helical" evidence="6">
    <location>
        <begin position="55"/>
        <end position="74"/>
    </location>
</feature>
<gene>
    <name evidence="8" type="ORF">MKZ38_008080</name>
</gene>
<dbReference type="SUPFAM" id="SSF103473">
    <property type="entry name" value="MFS general substrate transporter"/>
    <property type="match status" value="1"/>
</dbReference>
<dbReference type="GO" id="GO:0005886">
    <property type="term" value="C:plasma membrane"/>
    <property type="evidence" value="ECO:0007669"/>
    <property type="project" value="TreeGrafter"/>
</dbReference>
<accession>A0AAD5WTG1</accession>
<feature type="transmembrane region" description="Helical" evidence="6">
    <location>
        <begin position="324"/>
        <end position="345"/>
    </location>
</feature>
<dbReference type="PANTHER" id="PTHR23501:SF109">
    <property type="entry name" value="MAJOR FACILITATOR SUPERFAMILY (MFS) PROFILE DOMAIN-CONTAINING PROTEIN-RELATED"/>
    <property type="match status" value="1"/>
</dbReference>
<comment type="caution">
    <text evidence="8">The sequence shown here is derived from an EMBL/GenBank/DDBJ whole genome shotgun (WGS) entry which is preliminary data.</text>
</comment>
<feature type="transmembrane region" description="Helical" evidence="6">
    <location>
        <begin position="284"/>
        <end position="303"/>
    </location>
</feature>
<feature type="transmembrane region" description="Helical" evidence="6">
    <location>
        <begin position="210"/>
        <end position="232"/>
    </location>
</feature>
<keyword evidence="4 6" id="KW-1133">Transmembrane helix</keyword>
<sequence>MAQPSAPIPVNAVPIDFGEKVSTELSHVEAVAPPEYGMSSGEEEDVKPKLTKETILAFIAIAGQINAYIMTLLIPSTSLSYINADLGPDPNYPWITVVWQLGAAIIVSVGGRLSDIFGRRYFMITGAVISIVGCLVGANGKSINMMIASGALFGIGSGFQEMCYACIQEMVPNRYRMVGVGMLDVFLAIAFVSPVVAYCFIAYQEISWRGAYWYMFSWHVAAFIFLVAFYHPPDFAIKHRADGKTKMQLLGELDYVGVVLFTAAGTLFLLGINFGGRTYPWSDAHVIAPIVVGLVCYIVLGFWEVYADLKYPLLPPKLFKKVRAFVMVIVVCFVGGMLYYSMNVLWPRQSQLFFVPANEPVMRGVYAMIFSCGTFLGGIIMVFVCSRLHHEKWQLVFFMIAQTALIGSLASVGIGDKAQAIVIIVVGAAMVTPPQLISFTMLSLGLDDQTDIGIAVGLAGTFRLLGGAIATAIYTAILTGRFDSTLTSHMEDAIEASSVPYSSSLLGDLIAAAQTNTAAAYAAVQGATSELASAAALATKYAYVDAFKLVYLVAIAFGGAATIAAFCTVSTDRKLKNNQRAITLKNERASGTEGEKGAAAMV</sequence>
<dbReference type="AlphaFoldDB" id="A0AAD5WTG1"/>
<dbReference type="InterPro" id="IPR005829">
    <property type="entry name" value="Sugar_transporter_CS"/>
</dbReference>
<comment type="subcellular location">
    <subcellularLocation>
        <location evidence="1">Membrane</location>
        <topology evidence="1">Multi-pass membrane protein</topology>
    </subcellularLocation>
</comment>
<evidence type="ECO:0000256" key="2">
    <source>
        <dbReference type="ARBA" id="ARBA00022448"/>
    </source>
</evidence>
<feature type="transmembrane region" description="Helical" evidence="6">
    <location>
        <begin position="179"/>
        <end position="204"/>
    </location>
</feature>
<dbReference type="Proteomes" id="UP001201980">
    <property type="component" value="Unassembled WGS sequence"/>
</dbReference>
<dbReference type="PANTHER" id="PTHR23501">
    <property type="entry name" value="MAJOR FACILITATOR SUPERFAMILY"/>
    <property type="match status" value="1"/>
</dbReference>
<feature type="transmembrane region" description="Helical" evidence="6">
    <location>
        <begin position="454"/>
        <end position="477"/>
    </location>
</feature>
<evidence type="ECO:0000313" key="9">
    <source>
        <dbReference type="Proteomes" id="UP001201980"/>
    </source>
</evidence>
<evidence type="ECO:0000259" key="7">
    <source>
        <dbReference type="PROSITE" id="PS50850"/>
    </source>
</evidence>
<feature type="transmembrane region" description="Helical" evidence="6">
    <location>
        <begin position="146"/>
        <end position="167"/>
    </location>
</feature>
<dbReference type="InterPro" id="IPR036259">
    <property type="entry name" value="MFS_trans_sf"/>
</dbReference>
<feature type="transmembrane region" description="Helical" evidence="6">
    <location>
        <begin position="365"/>
        <end position="384"/>
    </location>
</feature>
<dbReference type="EMBL" id="JAKWBI020000054">
    <property type="protein sequence ID" value="KAJ2904407.1"/>
    <property type="molecule type" value="Genomic_DNA"/>
</dbReference>
<dbReference type="InterPro" id="IPR010573">
    <property type="entry name" value="MFS_Str1/Tri12-like"/>
</dbReference>
<keyword evidence="3 6" id="KW-0812">Transmembrane</keyword>
<keyword evidence="2" id="KW-0813">Transport</keyword>
<evidence type="ECO:0000313" key="8">
    <source>
        <dbReference type="EMBL" id="KAJ2904407.1"/>
    </source>
</evidence>
<feature type="transmembrane region" description="Helical" evidence="6">
    <location>
        <begin position="121"/>
        <end position="140"/>
    </location>
</feature>
<proteinExistence type="predicted"/>
<feature type="transmembrane region" description="Helical" evidence="6">
    <location>
        <begin position="396"/>
        <end position="414"/>
    </location>
</feature>
<keyword evidence="9" id="KW-1185">Reference proteome</keyword>
<feature type="transmembrane region" description="Helical" evidence="6">
    <location>
        <begin position="253"/>
        <end position="272"/>
    </location>
</feature>
<reference evidence="8" key="1">
    <citation type="submission" date="2022-07" db="EMBL/GenBank/DDBJ databases">
        <title>Draft genome sequence of Zalerion maritima ATCC 34329, a (micro)plastics degrading marine fungus.</title>
        <authorList>
            <person name="Paco A."/>
            <person name="Goncalves M.F.M."/>
            <person name="Rocha-Santos T.A.P."/>
            <person name="Alves A."/>
        </authorList>
    </citation>
    <scope>NUCLEOTIDE SEQUENCE</scope>
    <source>
        <strain evidence="8">ATCC 34329</strain>
    </source>
</reference>
<protein>
    <submittedName>
        <fullName evidence="8">Trichothecene efflux pump protein</fullName>
    </submittedName>
</protein>
<dbReference type="PROSITE" id="PS50850">
    <property type="entry name" value="MFS"/>
    <property type="match status" value="1"/>
</dbReference>
<evidence type="ECO:0000256" key="4">
    <source>
        <dbReference type="ARBA" id="ARBA00022989"/>
    </source>
</evidence>
<dbReference type="Pfam" id="PF06609">
    <property type="entry name" value="TRI12"/>
    <property type="match status" value="1"/>
</dbReference>
<feature type="transmembrane region" description="Helical" evidence="6">
    <location>
        <begin position="549"/>
        <end position="570"/>
    </location>
</feature>
<evidence type="ECO:0000256" key="1">
    <source>
        <dbReference type="ARBA" id="ARBA00004141"/>
    </source>
</evidence>
<feature type="transmembrane region" description="Helical" evidence="6">
    <location>
        <begin position="94"/>
        <end position="114"/>
    </location>
</feature>
<evidence type="ECO:0000256" key="6">
    <source>
        <dbReference type="SAM" id="Phobius"/>
    </source>
</evidence>
<dbReference type="PROSITE" id="PS00216">
    <property type="entry name" value="SUGAR_TRANSPORT_1"/>
    <property type="match status" value="1"/>
</dbReference>
<dbReference type="GO" id="GO:0022857">
    <property type="term" value="F:transmembrane transporter activity"/>
    <property type="evidence" value="ECO:0007669"/>
    <property type="project" value="InterPro"/>
</dbReference>
<feature type="transmembrane region" description="Helical" evidence="6">
    <location>
        <begin position="420"/>
        <end position="442"/>
    </location>
</feature>
<dbReference type="InterPro" id="IPR020846">
    <property type="entry name" value="MFS_dom"/>
</dbReference>
<evidence type="ECO:0000256" key="3">
    <source>
        <dbReference type="ARBA" id="ARBA00022692"/>
    </source>
</evidence>
<name>A0AAD5WTG1_9PEZI</name>
<organism evidence="8 9">
    <name type="scientific">Zalerion maritima</name>
    <dbReference type="NCBI Taxonomy" id="339359"/>
    <lineage>
        <taxon>Eukaryota</taxon>
        <taxon>Fungi</taxon>
        <taxon>Dikarya</taxon>
        <taxon>Ascomycota</taxon>
        <taxon>Pezizomycotina</taxon>
        <taxon>Sordariomycetes</taxon>
        <taxon>Lulworthiomycetidae</taxon>
        <taxon>Lulworthiales</taxon>
        <taxon>Lulworthiaceae</taxon>
        <taxon>Zalerion</taxon>
    </lineage>
</organism>